<dbReference type="GeneID" id="36539190"/>
<sequence length="87" mass="9888">MVPLFLFFSQNELDHQILLGVSASDITIGLLRRDPVRRVVGNSSISYILVCLVAMALFCRVPMISPEAYLLYQLFPCRPTLGTRWFP</sequence>
<dbReference type="RefSeq" id="XP_024688167.1">
    <property type="nucleotide sequence ID" value="XM_024831854.1"/>
</dbReference>
<evidence type="ECO:0000256" key="1">
    <source>
        <dbReference type="SAM" id="Phobius"/>
    </source>
</evidence>
<evidence type="ECO:0000313" key="2">
    <source>
        <dbReference type="EMBL" id="PKX99572.1"/>
    </source>
</evidence>
<keyword evidence="3" id="KW-1185">Reference proteome</keyword>
<proteinExistence type="predicted"/>
<dbReference type="VEuPathDB" id="FungiDB:P174DRAFT_51214"/>
<dbReference type="Proteomes" id="UP000234474">
    <property type="component" value="Unassembled WGS sequence"/>
</dbReference>
<reference evidence="3" key="1">
    <citation type="journal article" date="2018" name="Proc. Natl. Acad. Sci. U.S.A.">
        <title>Linking secondary metabolites to gene clusters through genome sequencing of six diverse Aspergillus species.</title>
        <authorList>
            <person name="Kaerboelling I."/>
            <person name="Vesth T.C."/>
            <person name="Frisvad J.C."/>
            <person name="Nybo J.L."/>
            <person name="Theobald S."/>
            <person name="Kuo A."/>
            <person name="Bowyer P."/>
            <person name="Matsuda Y."/>
            <person name="Mondo S."/>
            <person name="Lyhne E.K."/>
            <person name="Kogle M.E."/>
            <person name="Clum A."/>
            <person name="Lipzen A."/>
            <person name="Salamov A."/>
            <person name="Ngan C.Y."/>
            <person name="Daum C."/>
            <person name="Chiniquy J."/>
            <person name="Barry K."/>
            <person name="LaButti K."/>
            <person name="Haridas S."/>
            <person name="Simmons B.A."/>
            <person name="Magnuson J.K."/>
            <person name="Mortensen U.H."/>
            <person name="Larsen T.O."/>
            <person name="Grigoriev I.V."/>
            <person name="Baker S.E."/>
            <person name="Andersen M.R."/>
        </authorList>
    </citation>
    <scope>NUCLEOTIDE SEQUENCE [LARGE SCALE GENOMIC DNA]</scope>
    <source>
        <strain evidence="3">IBT 16806</strain>
    </source>
</reference>
<accession>A0A2I1CPL9</accession>
<name>A0A2I1CPL9_ASPN1</name>
<protein>
    <submittedName>
        <fullName evidence="2">Uncharacterized protein</fullName>
    </submittedName>
</protein>
<gene>
    <name evidence="2" type="ORF">P174DRAFT_51214</name>
</gene>
<keyword evidence="1" id="KW-0472">Membrane</keyword>
<dbReference type="EMBL" id="MSZS01000001">
    <property type="protein sequence ID" value="PKX99572.1"/>
    <property type="molecule type" value="Genomic_DNA"/>
</dbReference>
<keyword evidence="1" id="KW-0812">Transmembrane</keyword>
<comment type="caution">
    <text evidence="2">The sequence shown here is derived from an EMBL/GenBank/DDBJ whole genome shotgun (WGS) entry which is preliminary data.</text>
</comment>
<feature type="transmembrane region" description="Helical" evidence="1">
    <location>
        <begin position="44"/>
        <end position="64"/>
    </location>
</feature>
<keyword evidence="1" id="KW-1133">Transmembrane helix</keyword>
<organism evidence="2 3">
    <name type="scientific">Aspergillus novofumigatus (strain IBT 16806)</name>
    <dbReference type="NCBI Taxonomy" id="1392255"/>
    <lineage>
        <taxon>Eukaryota</taxon>
        <taxon>Fungi</taxon>
        <taxon>Dikarya</taxon>
        <taxon>Ascomycota</taxon>
        <taxon>Pezizomycotina</taxon>
        <taxon>Eurotiomycetes</taxon>
        <taxon>Eurotiomycetidae</taxon>
        <taxon>Eurotiales</taxon>
        <taxon>Aspergillaceae</taxon>
        <taxon>Aspergillus</taxon>
        <taxon>Aspergillus subgen. Fumigati</taxon>
    </lineage>
</organism>
<dbReference type="AlphaFoldDB" id="A0A2I1CPL9"/>
<evidence type="ECO:0000313" key="3">
    <source>
        <dbReference type="Proteomes" id="UP000234474"/>
    </source>
</evidence>